<dbReference type="InterPro" id="IPR010540">
    <property type="entry name" value="CmpB_TMEM229"/>
</dbReference>
<proteinExistence type="inferred from homology"/>
<evidence type="ECO:0000256" key="2">
    <source>
        <dbReference type="ARBA" id="ARBA00006371"/>
    </source>
</evidence>
<dbReference type="GO" id="GO:0016020">
    <property type="term" value="C:membrane"/>
    <property type="evidence" value="ECO:0007669"/>
    <property type="project" value="UniProtKB-SubCell"/>
</dbReference>
<sequence>AATNINDRPLSALVRLYVYALHGCLCEVAFTAVWDWCSTQDRRLAGHSSLWALPMYATAIFLMESLRERLLAQHRLLPVRLAAYTLFIYLWEFSWGAGLRMLQACPWDYSGFRYNLGGLVTLEYALPWAVAAFIAEQHVIRNTLRIRLSLFLWKGRAPDRGNNQHSRNSRRGRDVTMRNVCEVK</sequence>
<feature type="transmembrane region" description="Helical" evidence="6">
    <location>
        <begin position="44"/>
        <end position="63"/>
    </location>
</feature>
<evidence type="ECO:0000313" key="8">
    <source>
        <dbReference type="Proteomes" id="UP000472264"/>
    </source>
</evidence>
<dbReference type="Proteomes" id="UP000472264">
    <property type="component" value="Chromosome 15"/>
</dbReference>
<evidence type="ECO:0008006" key="9">
    <source>
        <dbReference type="Google" id="ProtNLM"/>
    </source>
</evidence>
<evidence type="ECO:0000256" key="3">
    <source>
        <dbReference type="ARBA" id="ARBA00022692"/>
    </source>
</evidence>
<dbReference type="OMA" id="VWDWCST"/>
<dbReference type="Ensembl" id="ENSENLT00000013113.1">
    <property type="protein sequence ID" value="ENSENLP00000012597.1"/>
    <property type="gene ID" value="ENSENLG00000006001.1"/>
</dbReference>
<name>A0A665TZC3_ECHNA</name>
<dbReference type="Pfam" id="PF06541">
    <property type="entry name" value="ABC_trans_CmpB"/>
    <property type="match status" value="1"/>
</dbReference>
<reference evidence="7" key="2">
    <citation type="submission" date="2025-08" db="UniProtKB">
        <authorList>
            <consortium name="Ensembl"/>
        </authorList>
    </citation>
    <scope>IDENTIFICATION</scope>
</reference>
<evidence type="ECO:0000313" key="7">
    <source>
        <dbReference type="Ensembl" id="ENSENLP00000012597.1"/>
    </source>
</evidence>
<keyword evidence="4 6" id="KW-1133">Transmembrane helix</keyword>
<evidence type="ECO:0000256" key="4">
    <source>
        <dbReference type="ARBA" id="ARBA00022989"/>
    </source>
</evidence>
<protein>
    <recommendedName>
        <fullName evidence="9">Transmembrane protein 229B</fullName>
    </recommendedName>
</protein>
<keyword evidence="5 6" id="KW-0472">Membrane</keyword>
<dbReference type="AlphaFoldDB" id="A0A665TZC3"/>
<feature type="transmembrane region" description="Helical" evidence="6">
    <location>
        <begin position="16"/>
        <end position="37"/>
    </location>
</feature>
<feature type="transmembrane region" description="Helical" evidence="6">
    <location>
        <begin position="83"/>
        <end position="102"/>
    </location>
</feature>
<feature type="transmembrane region" description="Helical" evidence="6">
    <location>
        <begin position="114"/>
        <end position="135"/>
    </location>
</feature>
<reference evidence="7" key="3">
    <citation type="submission" date="2025-09" db="UniProtKB">
        <authorList>
            <consortium name="Ensembl"/>
        </authorList>
    </citation>
    <scope>IDENTIFICATION</scope>
</reference>
<comment type="subcellular location">
    <subcellularLocation>
        <location evidence="1">Membrane</location>
        <topology evidence="1">Multi-pass membrane protein</topology>
    </subcellularLocation>
</comment>
<evidence type="ECO:0000256" key="1">
    <source>
        <dbReference type="ARBA" id="ARBA00004141"/>
    </source>
</evidence>
<evidence type="ECO:0000256" key="5">
    <source>
        <dbReference type="ARBA" id="ARBA00023136"/>
    </source>
</evidence>
<keyword evidence="3 6" id="KW-0812">Transmembrane</keyword>
<reference evidence="7" key="1">
    <citation type="submission" date="2021-04" db="EMBL/GenBank/DDBJ databases">
        <authorList>
            <consortium name="Wellcome Sanger Institute Data Sharing"/>
        </authorList>
    </citation>
    <scope>NUCLEOTIDE SEQUENCE [LARGE SCALE GENOMIC DNA]</scope>
</reference>
<comment type="similarity">
    <text evidence="2">Belongs to the TMEM229 family.</text>
</comment>
<dbReference type="PANTHER" id="PTHR31746">
    <property type="entry name" value="TRANSMEMBRANE PROTEIN 229 FAMILY MEMBER"/>
    <property type="match status" value="1"/>
</dbReference>
<keyword evidence="8" id="KW-1185">Reference proteome</keyword>
<dbReference type="PANTHER" id="PTHR31746:SF3">
    <property type="entry name" value="TRANSMEMBRANE PROTEIN 229B"/>
    <property type="match status" value="1"/>
</dbReference>
<accession>A0A665TZC3</accession>
<evidence type="ECO:0000256" key="6">
    <source>
        <dbReference type="SAM" id="Phobius"/>
    </source>
</evidence>
<organism evidence="7 8">
    <name type="scientific">Echeneis naucrates</name>
    <name type="common">Live sharksucker</name>
    <dbReference type="NCBI Taxonomy" id="173247"/>
    <lineage>
        <taxon>Eukaryota</taxon>
        <taxon>Metazoa</taxon>
        <taxon>Chordata</taxon>
        <taxon>Craniata</taxon>
        <taxon>Vertebrata</taxon>
        <taxon>Euteleostomi</taxon>
        <taxon>Actinopterygii</taxon>
        <taxon>Neopterygii</taxon>
        <taxon>Teleostei</taxon>
        <taxon>Neoteleostei</taxon>
        <taxon>Acanthomorphata</taxon>
        <taxon>Carangaria</taxon>
        <taxon>Carangiformes</taxon>
        <taxon>Echeneidae</taxon>
        <taxon>Echeneis</taxon>
    </lineage>
</organism>
<dbReference type="InParanoid" id="A0A665TZC3"/>